<dbReference type="Pfam" id="PF10593">
    <property type="entry name" value="Z1"/>
    <property type="match status" value="1"/>
</dbReference>
<dbReference type="eggNOG" id="arCOG11661">
    <property type="taxonomic scope" value="Archaea"/>
</dbReference>
<dbReference type="InterPro" id="IPR018310">
    <property type="entry name" value="Put_endonuclease_Z1-dom"/>
</dbReference>
<dbReference type="EMBL" id="CP003243">
    <property type="protein sequence ID" value="AFC99180.1"/>
    <property type="molecule type" value="Genomic_DNA"/>
</dbReference>
<proteinExistence type="predicted"/>
<dbReference type="STRING" id="1041930.Mtc_0413"/>
<feature type="region of interest" description="Disordered" evidence="1">
    <location>
        <begin position="642"/>
        <end position="661"/>
    </location>
</feature>
<evidence type="ECO:0000313" key="3">
    <source>
        <dbReference type="EMBL" id="AFC99180.1"/>
    </source>
</evidence>
<name>H8I441_METCZ</name>
<evidence type="ECO:0000313" key="4">
    <source>
        <dbReference type="Proteomes" id="UP000005233"/>
    </source>
</evidence>
<dbReference type="InterPro" id="IPR027417">
    <property type="entry name" value="P-loop_NTPase"/>
</dbReference>
<protein>
    <submittedName>
        <fullName evidence="3">Z1 domain protein</fullName>
    </submittedName>
</protein>
<dbReference type="SUPFAM" id="SSF52540">
    <property type="entry name" value="P-loop containing nucleoside triphosphate hydrolases"/>
    <property type="match status" value="1"/>
</dbReference>
<feature type="domain" description="Putative endonuclease Z1" evidence="2">
    <location>
        <begin position="289"/>
        <end position="504"/>
    </location>
</feature>
<dbReference type="OrthoDB" id="146650at2157"/>
<dbReference type="AlphaFoldDB" id="H8I441"/>
<evidence type="ECO:0000256" key="1">
    <source>
        <dbReference type="SAM" id="MobiDB-lite"/>
    </source>
</evidence>
<evidence type="ECO:0000259" key="2">
    <source>
        <dbReference type="Pfam" id="PF10593"/>
    </source>
</evidence>
<reference evidence="3 4" key="1">
    <citation type="journal article" date="2012" name="J. Bacteriol.">
        <title>Complete genome sequence of a thermophilic methanogen, Methanocella conradii HZ254, isolated from Chinese rice field soil.</title>
        <authorList>
            <person name="Lu Z."/>
            <person name="Lu Y."/>
        </authorList>
    </citation>
    <scope>NUCLEOTIDE SEQUENCE [LARGE SCALE GENOMIC DNA]</scope>
    <source>
        <strain evidence="4">DSM 24694 / JCM 17849 / CGMCC 1.5162 / HZ254</strain>
    </source>
</reference>
<sequence>MVGPIGIEPINQQDNWNINVETNEIRNLRMRYGNDVSDDDFQRVVETAVRIMSNFPNPQGPPRAVTGLALGKVQSGKTLSFTTLIALAASNQYRIIVVLAGTKKTLFKQTKERLERDLGINDPSVVNNILIFPNPKPRDIPSISRTLDTGRCALIVCMKNRSRITPVTRLLSSPELRDKSPVLIIDDEGDEASLNTAFREESQSPTYRSILELRRSVPKCAYVAYTATPQANLLLQQLDALHPEFCVLVHPGEGYCGGSVFFGDNISQYIRIIPDEHVEIIDEGEIAESLQEALALFLVGAAIRHSRRRNDKHSMLIHTSHRMEDHSRLYNALYQLHENWLSRIRLMDNDPGKQDLMQRFLAAYNDLATTVSNPPEWDMIREQLKFELNATCIWIFNSLERREDEPLFQLENNIVIGGNMLGRGVTIKNLSVTYITRRAEGETNADTMEQRARWFGYKRSYLDLCRVYMTRQLREDYIELLHHEDDFWDSLRRYSDYGLPVSQWPPLLRLYSDSLRPTRPNVANYRRLDVNAWTIMQPILDPDAAQNNLIAIDRFFHSHPPEPYTIGNVTHQIVRACPILNVVDELVKNIAPGADWDTELISEYLLRLLSNGRLMDIDVVLMSGPDNGFRVRNPRLGINGNADPINGKINPMEGHSTNREPNDPLYYPGDREITNGRPQLQVHKILYGGELRTCSLALHIPDIEEYNLPYYTRVNME</sequence>
<dbReference type="GeneID" id="11970297"/>
<gene>
    <name evidence="3" type="ordered locus">Mtc_0413</name>
</gene>
<dbReference type="RefSeq" id="WP_014405019.1">
    <property type="nucleotide sequence ID" value="NC_017034.1"/>
</dbReference>
<keyword evidence="4" id="KW-1185">Reference proteome</keyword>
<dbReference type="KEGG" id="mez:Mtc_0413"/>
<organism evidence="3 4">
    <name type="scientific">Methanocella conradii (strain DSM 24694 / JCM 17849 / CGMCC 1.5162 / HZ254)</name>
    <dbReference type="NCBI Taxonomy" id="1041930"/>
    <lineage>
        <taxon>Archaea</taxon>
        <taxon>Methanobacteriati</taxon>
        <taxon>Methanobacteriota</taxon>
        <taxon>Stenosarchaea group</taxon>
        <taxon>Methanomicrobia</taxon>
        <taxon>Methanocellales</taxon>
        <taxon>Methanocellaceae</taxon>
        <taxon>Methanocella</taxon>
    </lineage>
</organism>
<accession>H8I441</accession>
<dbReference type="Proteomes" id="UP000005233">
    <property type="component" value="Chromosome"/>
</dbReference>
<dbReference type="HOGENOM" id="CLU_020066_0_0_2"/>